<accession>A0A0K9PEZ5</accession>
<name>A0A0K9PEZ5_ZOSMR</name>
<dbReference type="Proteomes" id="UP000036987">
    <property type="component" value="Unassembled WGS sequence"/>
</dbReference>
<dbReference type="OMA" id="VPNHTSM"/>
<sequence length="291" mass="33180">MLRVDFAVEASYLSMATVKINGIKRYDVDGVLPMPFPSPQLSIHSLSFNLRNRSRPSLLNVLTSRTLVHRTYSQRGVGGDAVTYSANISTDFPIYEPSWASFDDYIDDRQRIFAAMFPDKQRSKKLNDEEWRINMLPIQFLFLSANPVVDMRLKIKSQPKANQSGVGQFLYSRVVELEATRFELHGLDSFQMPPSFELNVNGILYSESDRKGGHSRVKGNLELAIGLVLPSVFALVPPDIIRGVAESVLNRLVKTMKREVNTSLVKDFRVFCRETRDEKNRLVEGKYQQKQ</sequence>
<dbReference type="PANTHER" id="PTHR34133">
    <property type="entry name" value="OS07G0633000 PROTEIN"/>
    <property type="match status" value="1"/>
</dbReference>
<dbReference type="GO" id="GO:0009507">
    <property type="term" value="C:chloroplast"/>
    <property type="evidence" value="ECO:0000318"/>
    <property type="project" value="GO_Central"/>
</dbReference>
<dbReference type="AlphaFoldDB" id="A0A0K9PEZ5"/>
<proteinExistence type="predicted"/>
<keyword evidence="2" id="KW-1185">Reference proteome</keyword>
<organism evidence="1 2">
    <name type="scientific">Zostera marina</name>
    <name type="common">Eelgrass</name>
    <dbReference type="NCBI Taxonomy" id="29655"/>
    <lineage>
        <taxon>Eukaryota</taxon>
        <taxon>Viridiplantae</taxon>
        <taxon>Streptophyta</taxon>
        <taxon>Embryophyta</taxon>
        <taxon>Tracheophyta</taxon>
        <taxon>Spermatophyta</taxon>
        <taxon>Magnoliopsida</taxon>
        <taxon>Liliopsida</taxon>
        <taxon>Zosteraceae</taxon>
        <taxon>Zostera</taxon>
    </lineage>
</organism>
<reference evidence="2" key="1">
    <citation type="journal article" date="2016" name="Nature">
        <title>The genome of the seagrass Zostera marina reveals angiosperm adaptation to the sea.</title>
        <authorList>
            <person name="Olsen J.L."/>
            <person name="Rouze P."/>
            <person name="Verhelst B."/>
            <person name="Lin Y.-C."/>
            <person name="Bayer T."/>
            <person name="Collen J."/>
            <person name="Dattolo E."/>
            <person name="De Paoli E."/>
            <person name="Dittami S."/>
            <person name="Maumus F."/>
            <person name="Michel G."/>
            <person name="Kersting A."/>
            <person name="Lauritano C."/>
            <person name="Lohaus R."/>
            <person name="Toepel M."/>
            <person name="Tonon T."/>
            <person name="Vanneste K."/>
            <person name="Amirebrahimi M."/>
            <person name="Brakel J."/>
            <person name="Bostroem C."/>
            <person name="Chovatia M."/>
            <person name="Grimwood J."/>
            <person name="Jenkins J.W."/>
            <person name="Jueterbock A."/>
            <person name="Mraz A."/>
            <person name="Stam W.T."/>
            <person name="Tice H."/>
            <person name="Bornberg-Bauer E."/>
            <person name="Green P.J."/>
            <person name="Pearson G.A."/>
            <person name="Procaccini G."/>
            <person name="Duarte C.M."/>
            <person name="Schmutz J."/>
            <person name="Reusch T.B.H."/>
            <person name="Van de Peer Y."/>
        </authorList>
    </citation>
    <scope>NUCLEOTIDE SEQUENCE [LARGE SCALE GENOMIC DNA]</scope>
    <source>
        <strain evidence="2">cv. Finnish</strain>
    </source>
</reference>
<dbReference type="PANTHER" id="PTHR34133:SF8">
    <property type="entry name" value="OS07G0633000 PROTEIN"/>
    <property type="match status" value="1"/>
</dbReference>
<dbReference type="InterPro" id="IPR018971">
    <property type="entry name" value="DUF1997"/>
</dbReference>
<dbReference type="Pfam" id="PF09366">
    <property type="entry name" value="DUF1997"/>
    <property type="match status" value="1"/>
</dbReference>
<dbReference type="EMBL" id="LFYR01000957">
    <property type="protein sequence ID" value="KMZ66790.1"/>
    <property type="molecule type" value="Genomic_DNA"/>
</dbReference>
<protein>
    <submittedName>
        <fullName evidence="1">Uncharacterized protein</fullName>
    </submittedName>
</protein>
<gene>
    <name evidence="1" type="ORF">ZOSMA_289G00310</name>
</gene>
<dbReference type="STRING" id="29655.A0A0K9PEZ5"/>
<evidence type="ECO:0000313" key="2">
    <source>
        <dbReference type="Proteomes" id="UP000036987"/>
    </source>
</evidence>
<evidence type="ECO:0000313" key="1">
    <source>
        <dbReference type="EMBL" id="KMZ66790.1"/>
    </source>
</evidence>
<comment type="caution">
    <text evidence="1">The sequence shown here is derived from an EMBL/GenBank/DDBJ whole genome shotgun (WGS) entry which is preliminary data.</text>
</comment>
<dbReference type="OrthoDB" id="496281at2759"/>